<protein>
    <recommendedName>
        <fullName evidence="3">DoxX family membrane protein</fullName>
    </recommendedName>
</protein>
<feature type="transmembrane region" description="Helical" evidence="1">
    <location>
        <begin position="86"/>
        <end position="112"/>
    </location>
</feature>
<feature type="transmembrane region" description="Helical" evidence="1">
    <location>
        <begin position="59"/>
        <end position="79"/>
    </location>
</feature>
<evidence type="ECO:0008006" key="3">
    <source>
        <dbReference type="Google" id="ProtNLM"/>
    </source>
</evidence>
<feature type="transmembrane region" description="Helical" evidence="1">
    <location>
        <begin position="161"/>
        <end position="182"/>
    </location>
</feature>
<keyword evidence="1" id="KW-0472">Membrane</keyword>
<feature type="transmembrane region" description="Helical" evidence="1">
    <location>
        <begin position="132"/>
        <end position="149"/>
    </location>
</feature>
<accession>A0A3M8QV83</accession>
<keyword evidence="1" id="KW-1133">Transmembrane helix</keyword>
<dbReference type="AlphaFoldDB" id="A0A3M8QV83"/>
<feature type="transmembrane region" description="Helical" evidence="1">
    <location>
        <begin position="282"/>
        <end position="304"/>
    </location>
</feature>
<feature type="transmembrane region" description="Helical" evidence="1">
    <location>
        <begin position="250"/>
        <end position="270"/>
    </location>
</feature>
<dbReference type="OrthoDB" id="5290932at2"/>
<evidence type="ECO:0000256" key="1">
    <source>
        <dbReference type="SAM" id="Phobius"/>
    </source>
</evidence>
<dbReference type="EMBL" id="RIZI01000177">
    <property type="protein sequence ID" value="RNF60156.1"/>
    <property type="molecule type" value="Genomic_DNA"/>
</dbReference>
<reference evidence="2" key="1">
    <citation type="submission" date="2018-10" db="EMBL/GenBank/DDBJ databases">
        <title>Acidithiobacillus sulfuriphilus sp. nov.: an extremely acidophilic sulfur-oxidizing chemolithotroph isolated from a neutral pH environment.</title>
        <authorList>
            <person name="Falagan C."/>
            <person name="Moya-Beltran A."/>
            <person name="Quatrini R."/>
            <person name="Johnson D.B."/>
        </authorList>
    </citation>
    <scope>NUCLEOTIDE SEQUENCE [LARGE SCALE GENOMIC DNA]</scope>
    <source>
        <strain evidence="2">CJ-2</strain>
    </source>
</reference>
<sequence length="322" mass="35366">MMNIRTLPDRAKAFGALRILFGLIWVLNTFLQANSAYVDQFLHSFHADWVSGQPVWLAYYGHWMAALVTQIGPAQVAWASVGLDGLLAVTLLTGIGLPFMAWVGVVYNLWLWSTVGGLGGPYTAGATDPGTAIIYALCFLLVIFSRSWEGLSLVHGTRRPVSLRAMAFGRILFGLLWLFDAYWKWQPYFLTHSVTYLQQAQAGQPAWIAAYIGFFIALIQATGPMLFGLFAAVVESVIGLALVFDRALRWVIPIGAAYSFGLWTTAEGWGGPFGPGYTGNKGDVLGTTIIYMLAFFFLAVWVFLTDHPAPQPAAKRSRSRPA</sequence>
<keyword evidence="1" id="KW-0812">Transmembrane</keyword>
<proteinExistence type="predicted"/>
<dbReference type="RefSeq" id="WP_123104529.1">
    <property type="nucleotide sequence ID" value="NZ_CP127527.1"/>
</dbReference>
<name>A0A3M8QV83_9PROT</name>
<organism evidence="2">
    <name type="scientific">Acidithiobacillus sulfuriphilus</name>
    <dbReference type="NCBI Taxonomy" id="1867749"/>
    <lineage>
        <taxon>Bacteria</taxon>
        <taxon>Pseudomonadati</taxon>
        <taxon>Pseudomonadota</taxon>
        <taxon>Acidithiobacillia</taxon>
        <taxon>Acidithiobacillales</taxon>
        <taxon>Acidithiobacillaceae</taxon>
        <taxon>Acidithiobacillus</taxon>
    </lineage>
</organism>
<evidence type="ECO:0000313" key="2">
    <source>
        <dbReference type="EMBL" id="RNF60156.1"/>
    </source>
</evidence>
<gene>
    <name evidence="2" type="ORF">EC580_09655</name>
</gene>
<comment type="caution">
    <text evidence="2">The sequence shown here is derived from an EMBL/GenBank/DDBJ whole genome shotgun (WGS) entry which is preliminary data.</text>
</comment>